<gene>
    <name evidence="2" type="ORF">N825_36070</name>
</gene>
<organism evidence="2 3">
    <name type="scientific">Skermanella stibiiresistens SB22</name>
    <dbReference type="NCBI Taxonomy" id="1385369"/>
    <lineage>
        <taxon>Bacteria</taxon>
        <taxon>Pseudomonadati</taxon>
        <taxon>Pseudomonadota</taxon>
        <taxon>Alphaproteobacteria</taxon>
        <taxon>Rhodospirillales</taxon>
        <taxon>Azospirillaceae</taxon>
        <taxon>Skermanella</taxon>
    </lineage>
</organism>
<accession>W9GP98</accession>
<dbReference type="STRING" id="1385369.N825_36070"/>
<evidence type="ECO:0000313" key="3">
    <source>
        <dbReference type="Proteomes" id="UP000019486"/>
    </source>
</evidence>
<protein>
    <recommendedName>
        <fullName evidence="1">Fervidolysin-like N-terminal prodomain domain-containing protein</fullName>
    </recommendedName>
</protein>
<dbReference type="AlphaFoldDB" id="W9GP98"/>
<dbReference type="Pfam" id="PF22148">
    <property type="entry name" value="Fervidolysin_NPro-like"/>
    <property type="match status" value="1"/>
</dbReference>
<name>W9GP98_9PROT</name>
<keyword evidence="3" id="KW-1185">Reference proteome</keyword>
<reference evidence="2 3" key="1">
    <citation type="submission" date="2013-08" db="EMBL/GenBank/DDBJ databases">
        <title>The genome sequence of Skermanella stibiiresistens.</title>
        <authorList>
            <person name="Zhu W."/>
            <person name="Wang G."/>
        </authorList>
    </citation>
    <scope>NUCLEOTIDE SEQUENCE [LARGE SCALE GENOMIC DNA]</scope>
    <source>
        <strain evidence="2 3">SB22</strain>
    </source>
</reference>
<evidence type="ECO:0000259" key="1">
    <source>
        <dbReference type="Pfam" id="PF22148"/>
    </source>
</evidence>
<dbReference type="Proteomes" id="UP000019486">
    <property type="component" value="Unassembled WGS sequence"/>
</dbReference>
<dbReference type="RefSeq" id="WP_037462263.1">
    <property type="nucleotide sequence ID" value="NZ_AVFL01000083.1"/>
</dbReference>
<comment type="caution">
    <text evidence="2">The sequence shown here is derived from an EMBL/GenBank/DDBJ whole genome shotgun (WGS) entry which is preliminary data.</text>
</comment>
<dbReference type="EMBL" id="AVFL01000083">
    <property type="protein sequence ID" value="EWY35690.1"/>
    <property type="molecule type" value="Genomic_DNA"/>
</dbReference>
<sequence>MAGWEKACMAFALAIIVGGTTGPLLAEQPAASQPQPKPVMTEDLLVKFSSDLSEEEIQAINDRLGVEVVDRTRDGRFYQIRVPEPRTLADIQKAYEETSGIEYVERSVRYQIQPEKDDQGSRQ</sequence>
<feature type="domain" description="Fervidolysin-like N-terminal prodomain" evidence="1">
    <location>
        <begin position="39"/>
        <end position="105"/>
    </location>
</feature>
<evidence type="ECO:0000313" key="2">
    <source>
        <dbReference type="EMBL" id="EWY35690.1"/>
    </source>
</evidence>
<proteinExistence type="predicted"/>
<dbReference type="InterPro" id="IPR054399">
    <property type="entry name" value="Fervidolysin-like_N_prodom"/>
</dbReference>